<evidence type="ECO:0000313" key="2">
    <source>
        <dbReference type="Proteomes" id="UP000239089"/>
    </source>
</evidence>
<evidence type="ECO:0000313" key="1">
    <source>
        <dbReference type="EMBL" id="PPQ31025.1"/>
    </source>
</evidence>
<keyword evidence="2" id="KW-1185">Reference proteome</keyword>
<comment type="caution">
    <text evidence="1">The sequence shown here is derived from an EMBL/GenBank/DDBJ whole genome shotgun (WGS) entry which is preliminary data.</text>
</comment>
<dbReference type="RefSeq" id="WP_104507822.1">
    <property type="nucleotide sequence ID" value="NZ_JACIGC010000046.1"/>
</dbReference>
<reference evidence="1 2" key="1">
    <citation type="journal article" date="2018" name="Arch. Microbiol.">
        <title>New insights into the metabolic potential of the phototrophic purple bacterium Rhodopila globiformis DSM 161(T) from its draft genome sequence and evidence for a vanadium-dependent nitrogenase.</title>
        <authorList>
            <person name="Imhoff J.F."/>
            <person name="Rahn T."/>
            <person name="Kunzel S."/>
            <person name="Neulinger S.C."/>
        </authorList>
    </citation>
    <scope>NUCLEOTIDE SEQUENCE [LARGE SCALE GENOMIC DNA]</scope>
    <source>
        <strain evidence="1 2">DSM 16996</strain>
    </source>
</reference>
<name>A0A2S6N8T4_9HYPH</name>
<dbReference type="AlphaFoldDB" id="A0A2S6N8T4"/>
<proteinExistence type="predicted"/>
<accession>A0A2S6N8T4</accession>
<gene>
    <name evidence="1" type="ORF">CCR94_10540</name>
</gene>
<dbReference type="Proteomes" id="UP000239089">
    <property type="component" value="Unassembled WGS sequence"/>
</dbReference>
<organism evidence="1 2">
    <name type="scientific">Rhodoblastus sphagnicola</name>
    <dbReference type="NCBI Taxonomy" id="333368"/>
    <lineage>
        <taxon>Bacteria</taxon>
        <taxon>Pseudomonadati</taxon>
        <taxon>Pseudomonadota</taxon>
        <taxon>Alphaproteobacteria</taxon>
        <taxon>Hyphomicrobiales</taxon>
        <taxon>Rhodoblastaceae</taxon>
        <taxon>Rhodoblastus</taxon>
    </lineage>
</organism>
<sequence length="78" mass="8601">MRCQDWGDKLATAATSLTAFATINLHYAMAEIATIADRDSIMRALDHIRQAEGCLRVVMAEYDIPTDDAEPEEQSEAA</sequence>
<dbReference type="EMBL" id="NHSJ01000067">
    <property type="protein sequence ID" value="PPQ31025.1"/>
    <property type="molecule type" value="Genomic_DNA"/>
</dbReference>
<protein>
    <submittedName>
        <fullName evidence="1">Uncharacterized protein</fullName>
    </submittedName>
</protein>